<dbReference type="Gene3D" id="3.40.525.10">
    <property type="entry name" value="CRAL-TRIO lipid binding domain"/>
    <property type="match status" value="1"/>
</dbReference>
<evidence type="ECO:0000256" key="3">
    <source>
        <dbReference type="ARBA" id="ARBA00038020"/>
    </source>
</evidence>
<dbReference type="InterPro" id="IPR011074">
    <property type="entry name" value="CRAL/TRIO_N_dom"/>
</dbReference>
<dbReference type="PANTHER" id="PTHR45657">
    <property type="entry name" value="CRAL-TRIO DOMAIN-CONTAINING PROTEIN YKL091C-RELATED"/>
    <property type="match status" value="1"/>
</dbReference>
<dbReference type="Proteomes" id="UP000006906">
    <property type="component" value="Chromosome 2"/>
</dbReference>
<dbReference type="Gene3D" id="1.10.8.20">
    <property type="entry name" value="N-terminal domain of phosphatidylinositol transfer protein sec14p"/>
    <property type="match status" value="1"/>
</dbReference>
<evidence type="ECO:0000256" key="1">
    <source>
        <dbReference type="ARBA" id="ARBA00004202"/>
    </source>
</evidence>
<dbReference type="GO" id="GO:0008526">
    <property type="term" value="F:phosphatidylinositol transfer activity"/>
    <property type="evidence" value="ECO:0000318"/>
    <property type="project" value="GO_Central"/>
</dbReference>
<dbReference type="FunCoup" id="A0A2K3E3N4">
    <property type="interactions" value="430"/>
</dbReference>
<evidence type="ECO:0000256" key="4">
    <source>
        <dbReference type="SAM" id="MobiDB-lite"/>
    </source>
</evidence>
<dbReference type="SMART" id="SM00516">
    <property type="entry name" value="SEC14"/>
    <property type="match status" value="1"/>
</dbReference>
<dbReference type="RefSeq" id="XP_001695022.2">
    <property type="nucleotide sequence ID" value="XM_001694970.2"/>
</dbReference>
<dbReference type="EMBL" id="CM008963">
    <property type="protein sequence ID" value="PNW87386.1"/>
    <property type="molecule type" value="Genomic_DNA"/>
</dbReference>
<dbReference type="InterPro" id="IPR001251">
    <property type="entry name" value="CRAL-TRIO_dom"/>
</dbReference>
<dbReference type="Pfam" id="PF00650">
    <property type="entry name" value="CRAL_TRIO"/>
    <property type="match status" value="1"/>
</dbReference>
<organism evidence="6 7">
    <name type="scientific">Chlamydomonas reinhardtii</name>
    <name type="common">Chlamydomonas smithii</name>
    <dbReference type="NCBI Taxonomy" id="3055"/>
    <lineage>
        <taxon>Eukaryota</taxon>
        <taxon>Viridiplantae</taxon>
        <taxon>Chlorophyta</taxon>
        <taxon>core chlorophytes</taxon>
        <taxon>Chlorophyceae</taxon>
        <taxon>CS clade</taxon>
        <taxon>Chlamydomonadales</taxon>
        <taxon>Chlamydomonadaceae</taxon>
        <taxon>Chlamydomonas</taxon>
    </lineage>
</organism>
<comment type="similarity">
    <text evidence="3">Belongs to the SFH family.</text>
</comment>
<dbReference type="SMART" id="SM01100">
    <property type="entry name" value="CRAL_TRIO_N"/>
    <property type="match status" value="1"/>
</dbReference>
<name>A0A2K3E3N4_CHLRE</name>
<comment type="subcellular location">
    <subcellularLocation>
        <location evidence="1">Cell membrane</location>
        <topology evidence="1">Peripheral membrane protein</topology>
    </subcellularLocation>
    <subcellularLocation>
        <location evidence="2">Golgi apparatus membrane</location>
        <topology evidence="2">Peripheral membrane protein</topology>
    </subcellularLocation>
</comment>
<feature type="compositionally biased region" description="Low complexity" evidence="4">
    <location>
        <begin position="381"/>
        <end position="409"/>
    </location>
</feature>
<dbReference type="AlphaFoldDB" id="A0A2K3E3N4"/>
<proteinExistence type="inferred from homology"/>
<evidence type="ECO:0000259" key="5">
    <source>
        <dbReference type="PROSITE" id="PS50191"/>
    </source>
</evidence>
<dbReference type="KEGG" id="cre:CHLRE_02g147800v5"/>
<dbReference type="PROSITE" id="PS50191">
    <property type="entry name" value="CRAL_TRIO"/>
    <property type="match status" value="1"/>
</dbReference>
<dbReference type="GO" id="GO:0006892">
    <property type="term" value="P:post-Golgi vesicle-mediated transport"/>
    <property type="evidence" value="ECO:0000318"/>
    <property type="project" value="GO_Central"/>
</dbReference>
<dbReference type="SUPFAM" id="SSF46938">
    <property type="entry name" value="CRAL/TRIO N-terminal domain"/>
    <property type="match status" value="1"/>
</dbReference>
<feature type="region of interest" description="Disordered" evidence="4">
    <location>
        <begin position="350"/>
        <end position="413"/>
    </location>
</feature>
<dbReference type="Gramene" id="PNW87386">
    <property type="protein sequence ID" value="PNW87386"/>
    <property type="gene ID" value="CHLRE_02g147800v5"/>
</dbReference>
<dbReference type="InParanoid" id="A0A2K3E3N4"/>
<dbReference type="InterPro" id="IPR036865">
    <property type="entry name" value="CRAL-TRIO_dom_sf"/>
</dbReference>
<dbReference type="SUPFAM" id="SSF52087">
    <property type="entry name" value="CRAL/TRIO domain"/>
    <property type="match status" value="1"/>
</dbReference>
<dbReference type="PaxDb" id="3055-EDP02174"/>
<dbReference type="GeneID" id="5720544"/>
<dbReference type="PANTHER" id="PTHR45657:SF1">
    <property type="entry name" value="CRAL-TRIO DOMAIN-CONTAINING PROTEIN YKL091C-RELATED"/>
    <property type="match status" value="1"/>
</dbReference>
<dbReference type="GO" id="GO:0000139">
    <property type="term" value="C:Golgi membrane"/>
    <property type="evidence" value="ECO:0007669"/>
    <property type="project" value="UniProtKB-SubCell"/>
</dbReference>
<dbReference type="OrthoDB" id="1434354at2759"/>
<sequence length="555" mass="59771">MPKAHPPPGSPLKPQCRRDYVPEQGLDDWGLTSEQQDTYVELFRRQLVEKDPELWDPEKHDYYTLRRFLRARTYNLQLATEMWVNHIQWCRDLDIDNLLQNFNFPERDEILKYFPQGYHKVDKQGRPVYVQQVGGLNIAQLKKVADEDRLFMFHLFEYERVCKVVLPFCSRLAGRKIETTFNIMDVKGMGLSQVTGDALKMFQRIAKADQDNFPEMLGHICIINAPAVFRLIWNMAKGFIDVRTQGKIEILGANYKSELLKWIDEDSLMAMFGGSSAGTLAEDVGPWNDPELMASVGLDLEDLKHGIIPRPAAPIDRPYNLILQQQQQQQQAEAEAGATAVNATAGAEGGFMVRDNPEFGAEDDHPHNAAGSAPAPRGMNTAAPRSASTAGPAGAAPTTLPSPTAPALANGGPQGHGELYKLLAAKQAALRHQLTVTAAGLKAAAATTANGGHGSMAAASAAGVGSAADDALLAGDAPMGQGVGEGSVLHRMQVLERSLATMMEAQALTMQQLAALAAAHKEAAARQGGAAAAAQAAARAAAAPPPQPKCGCSIM</sequence>
<reference evidence="6 7" key="1">
    <citation type="journal article" date="2007" name="Science">
        <title>The Chlamydomonas genome reveals the evolution of key animal and plant functions.</title>
        <authorList>
            <person name="Merchant S.S."/>
            <person name="Prochnik S.E."/>
            <person name="Vallon O."/>
            <person name="Harris E.H."/>
            <person name="Karpowicz S.J."/>
            <person name="Witman G.B."/>
            <person name="Terry A."/>
            <person name="Salamov A."/>
            <person name="Fritz-Laylin L.K."/>
            <person name="Marechal-Drouard L."/>
            <person name="Marshall W.F."/>
            <person name="Qu L.H."/>
            <person name="Nelson D.R."/>
            <person name="Sanderfoot A.A."/>
            <person name="Spalding M.H."/>
            <person name="Kapitonov V.V."/>
            <person name="Ren Q."/>
            <person name="Ferris P."/>
            <person name="Lindquist E."/>
            <person name="Shapiro H."/>
            <person name="Lucas S.M."/>
            <person name="Grimwood J."/>
            <person name="Schmutz J."/>
            <person name="Cardol P."/>
            <person name="Cerutti H."/>
            <person name="Chanfreau G."/>
            <person name="Chen C.L."/>
            <person name="Cognat V."/>
            <person name="Croft M.T."/>
            <person name="Dent R."/>
            <person name="Dutcher S."/>
            <person name="Fernandez E."/>
            <person name="Fukuzawa H."/>
            <person name="Gonzalez-Ballester D."/>
            <person name="Gonzalez-Halphen D."/>
            <person name="Hallmann A."/>
            <person name="Hanikenne M."/>
            <person name="Hippler M."/>
            <person name="Inwood W."/>
            <person name="Jabbari K."/>
            <person name="Kalanon M."/>
            <person name="Kuras R."/>
            <person name="Lefebvre P.A."/>
            <person name="Lemaire S.D."/>
            <person name="Lobanov A.V."/>
            <person name="Lohr M."/>
            <person name="Manuell A."/>
            <person name="Meier I."/>
            <person name="Mets L."/>
            <person name="Mittag M."/>
            <person name="Mittelmeier T."/>
            <person name="Moroney J.V."/>
            <person name="Moseley J."/>
            <person name="Napoli C."/>
            <person name="Nedelcu A.M."/>
            <person name="Niyogi K."/>
            <person name="Novoselov S.V."/>
            <person name="Paulsen I.T."/>
            <person name="Pazour G."/>
            <person name="Purton S."/>
            <person name="Ral J.P."/>
            <person name="Riano-Pachon D.M."/>
            <person name="Riekhof W."/>
            <person name="Rymarquis L."/>
            <person name="Schroda M."/>
            <person name="Stern D."/>
            <person name="Umen J."/>
            <person name="Willows R."/>
            <person name="Wilson N."/>
            <person name="Zimmer S.L."/>
            <person name="Allmer J."/>
            <person name="Balk J."/>
            <person name="Bisova K."/>
            <person name="Chen C.J."/>
            <person name="Elias M."/>
            <person name="Gendler K."/>
            <person name="Hauser C."/>
            <person name="Lamb M.R."/>
            <person name="Ledford H."/>
            <person name="Long J.C."/>
            <person name="Minagawa J."/>
            <person name="Page M.D."/>
            <person name="Pan J."/>
            <person name="Pootakham W."/>
            <person name="Roje S."/>
            <person name="Rose A."/>
            <person name="Stahlberg E."/>
            <person name="Terauchi A.M."/>
            <person name="Yang P."/>
            <person name="Ball S."/>
            <person name="Bowler C."/>
            <person name="Dieckmann C.L."/>
            <person name="Gladyshev V.N."/>
            <person name="Green P."/>
            <person name="Jorgensen R."/>
            <person name="Mayfield S."/>
            <person name="Mueller-Roeber B."/>
            <person name="Rajamani S."/>
            <person name="Sayre R.T."/>
            <person name="Brokstein P."/>
            <person name="Dubchak I."/>
            <person name="Goodstein D."/>
            <person name="Hornick L."/>
            <person name="Huang Y.W."/>
            <person name="Jhaveri J."/>
            <person name="Luo Y."/>
            <person name="Martinez D."/>
            <person name="Ngau W.C."/>
            <person name="Otillar B."/>
            <person name="Poliakov A."/>
            <person name="Porter A."/>
            <person name="Szajkowski L."/>
            <person name="Werner G."/>
            <person name="Zhou K."/>
            <person name="Grigoriev I.V."/>
            <person name="Rokhsar D.S."/>
            <person name="Grossman A.R."/>
        </authorList>
    </citation>
    <scope>NUCLEOTIDE SEQUENCE [LARGE SCALE GENOMIC DNA]</scope>
    <source>
        <strain evidence="7">CC-503</strain>
    </source>
</reference>
<gene>
    <name evidence="6" type="ORF">CHLRE_02g147800v5</name>
</gene>
<dbReference type="GO" id="GO:0005886">
    <property type="term" value="C:plasma membrane"/>
    <property type="evidence" value="ECO:0007669"/>
    <property type="project" value="UniProtKB-SubCell"/>
</dbReference>
<dbReference type="InterPro" id="IPR051026">
    <property type="entry name" value="PI/PC_transfer"/>
</dbReference>
<keyword evidence="7" id="KW-1185">Reference proteome</keyword>
<evidence type="ECO:0000313" key="6">
    <source>
        <dbReference type="EMBL" id="PNW87386.1"/>
    </source>
</evidence>
<dbReference type="InterPro" id="IPR036273">
    <property type="entry name" value="CRAL/TRIO_N_dom_sf"/>
</dbReference>
<accession>A0A2K3E3N4</accession>
<protein>
    <recommendedName>
        <fullName evidence="5">CRAL-TRIO domain-containing protein</fullName>
    </recommendedName>
</protein>
<feature type="domain" description="CRAL-TRIO" evidence="5">
    <location>
        <begin position="106"/>
        <end position="280"/>
    </location>
</feature>
<evidence type="ECO:0000256" key="2">
    <source>
        <dbReference type="ARBA" id="ARBA00004395"/>
    </source>
</evidence>
<dbReference type="CDD" id="cd00170">
    <property type="entry name" value="SEC14"/>
    <property type="match status" value="1"/>
</dbReference>
<evidence type="ECO:0000313" key="7">
    <source>
        <dbReference type="Proteomes" id="UP000006906"/>
    </source>
</evidence>